<evidence type="ECO:0000256" key="2">
    <source>
        <dbReference type="ARBA" id="ARBA00022448"/>
    </source>
</evidence>
<reference evidence="11 12" key="1">
    <citation type="submission" date="2023-07" db="EMBL/GenBank/DDBJ databases">
        <title>Sorghum-associated microbial communities from plants grown in Nebraska, USA.</title>
        <authorList>
            <person name="Schachtman D."/>
        </authorList>
    </citation>
    <scope>NUCLEOTIDE SEQUENCE [LARGE SCALE GENOMIC DNA]</scope>
    <source>
        <strain evidence="11 12">CC60</strain>
    </source>
</reference>
<comment type="similarity">
    <text evidence="7">Belongs to the TonB-dependent receptor family.</text>
</comment>
<accession>A0ABT9SVD9</accession>
<evidence type="ECO:0000256" key="8">
    <source>
        <dbReference type="SAM" id="SignalP"/>
    </source>
</evidence>
<dbReference type="SUPFAM" id="SSF49452">
    <property type="entry name" value="Starch-binding domain-like"/>
    <property type="match status" value="1"/>
</dbReference>
<keyword evidence="2 7" id="KW-0813">Transport</keyword>
<evidence type="ECO:0000259" key="10">
    <source>
        <dbReference type="Pfam" id="PF25183"/>
    </source>
</evidence>
<dbReference type="Pfam" id="PF07715">
    <property type="entry name" value="Plug"/>
    <property type="match status" value="1"/>
</dbReference>
<evidence type="ECO:0000313" key="11">
    <source>
        <dbReference type="EMBL" id="MDQ0008303.1"/>
    </source>
</evidence>
<dbReference type="Gene3D" id="2.60.40.1120">
    <property type="entry name" value="Carboxypeptidase-like, regulatory domain"/>
    <property type="match status" value="1"/>
</dbReference>
<comment type="caution">
    <text evidence="11">The sequence shown here is derived from an EMBL/GenBank/DDBJ whole genome shotgun (WGS) entry which is preliminary data.</text>
</comment>
<keyword evidence="4 7" id="KW-0812">Transmembrane</keyword>
<evidence type="ECO:0000256" key="4">
    <source>
        <dbReference type="ARBA" id="ARBA00022692"/>
    </source>
</evidence>
<dbReference type="InterPro" id="IPR039426">
    <property type="entry name" value="TonB-dep_rcpt-like"/>
</dbReference>
<evidence type="ECO:0000313" key="12">
    <source>
        <dbReference type="Proteomes" id="UP001237737"/>
    </source>
</evidence>
<evidence type="ECO:0000256" key="6">
    <source>
        <dbReference type="ARBA" id="ARBA00023237"/>
    </source>
</evidence>
<dbReference type="InterPro" id="IPR036942">
    <property type="entry name" value="Beta-barrel_TonB_sf"/>
</dbReference>
<dbReference type="PANTHER" id="PTHR30069:SF46">
    <property type="entry name" value="OAR PROTEIN"/>
    <property type="match status" value="1"/>
</dbReference>
<keyword evidence="8" id="KW-0732">Signal</keyword>
<keyword evidence="5 7" id="KW-0472">Membrane</keyword>
<organism evidence="11 12">
    <name type="scientific">Luteibacter jiangsuensis</name>
    <dbReference type="NCBI Taxonomy" id="637577"/>
    <lineage>
        <taxon>Bacteria</taxon>
        <taxon>Pseudomonadati</taxon>
        <taxon>Pseudomonadota</taxon>
        <taxon>Gammaproteobacteria</taxon>
        <taxon>Lysobacterales</taxon>
        <taxon>Rhodanobacteraceae</taxon>
        <taxon>Luteibacter</taxon>
    </lineage>
</organism>
<feature type="signal peptide" evidence="8">
    <location>
        <begin position="1"/>
        <end position="29"/>
    </location>
</feature>
<keyword evidence="12" id="KW-1185">Reference proteome</keyword>
<sequence>MSTLHSSRRLPLRALCVALAVACAPAAFAQSTTGSLFGEVPVAAGTTVRVENQSGVSRDLPVDASGHYRSPALPIGDYTVTLLQNGSVVETRQNVAVRVGNASEVSFSTAAPQATKLDGVQVSANTTPPIDVASVDSRTVIDAQQLAKLPLGRTAEQIAQLAPGVVPNNGGFTSDTGKSLVSFGGSSANANAYYINGFNTTDPLQALGGITLPYGAIDQEEVYTGGYSAQYGRSDGGVINAVGKRGTNTWHYGVQFLWEPQFARAKGANDYYASGVPQSAKAGNLYAYNRDNRDTGSTASVYAGGPLIKDKLYIFAAAEVERHDTQTIANEEASNSFEKSRSTMPRWYTKLDWNITDSNILELTGASDKTETNGTYYDYDYVAKRRGAFVNDADRQKNGGDLWSGKFTSYITDALTLTAEYGKMHTRSYQAPANYDGSLTYIDGDVNQNPALNGGVPIGNAQTTDGLSDPNRGNFTTNTRLDLAYAIGSHTISVGIDNLTAKASDQGSESSGPGYTWSYSQSLPDVPINSDLGVGATGDFPNGAEGYFVQKNTYSQIATVRSTQRAQYIEDKWQVNDRLLLQLGLRNDQFTNYDSASQAYITQTKPQWAPRLGFSWDVLGDASFKVYGNAGRYYLGLPLNPALNSAAATTNTVQYYTYSGIASDGTPTGLTPMSGPVSGLNLYGQQPDPKMTTAKGLTAEKQDEYILGFTKTAGPSWVYGAKLMYRSLRNAIDDYCDRDAVLAKAASLGYDASTSNSCFLINPGRANTFTLVDASGNYVEVPMSNADLGFPKLKRQYYSLETLLEHPFDGRWYAKFDYVFSRSYGNTEGQLRSDVSQANASTSYDWDGASIMQFANGPQNNDHTHQIKLYGYYQIDPEWLVSANLAIISGSPKHCLGFYGAKGTDPLSYGSLYHFCNGEPSAPGKQGRLPWTRQLDIGATYSPAFADHKLSFSANIFNLTNEQRPLQLSPYSELSPQLTNPLYRTVTIRQQPRYARLSVSYDF</sequence>
<dbReference type="Pfam" id="PF25183">
    <property type="entry name" value="OMP_b-brl_4"/>
    <property type="match status" value="1"/>
</dbReference>
<dbReference type="SUPFAM" id="SSF56935">
    <property type="entry name" value="Porins"/>
    <property type="match status" value="1"/>
</dbReference>
<keyword evidence="6 7" id="KW-0998">Cell outer membrane</keyword>
<dbReference type="EMBL" id="JAUSSK010000001">
    <property type="protein sequence ID" value="MDQ0008303.1"/>
    <property type="molecule type" value="Genomic_DNA"/>
</dbReference>
<dbReference type="Gene3D" id="2.40.170.20">
    <property type="entry name" value="TonB-dependent receptor, beta-barrel domain"/>
    <property type="match status" value="1"/>
</dbReference>
<comment type="subcellular location">
    <subcellularLocation>
        <location evidence="1 7">Cell outer membrane</location>
        <topology evidence="1 7">Multi-pass membrane protein</topology>
    </subcellularLocation>
</comment>
<dbReference type="PROSITE" id="PS52016">
    <property type="entry name" value="TONB_DEPENDENT_REC_3"/>
    <property type="match status" value="1"/>
</dbReference>
<keyword evidence="3 7" id="KW-1134">Transmembrane beta strand</keyword>
<feature type="chain" id="PRO_5045409416" evidence="8">
    <location>
        <begin position="30"/>
        <end position="1003"/>
    </location>
</feature>
<evidence type="ECO:0000256" key="5">
    <source>
        <dbReference type="ARBA" id="ARBA00023136"/>
    </source>
</evidence>
<dbReference type="Proteomes" id="UP001237737">
    <property type="component" value="Unassembled WGS sequence"/>
</dbReference>
<evidence type="ECO:0000256" key="1">
    <source>
        <dbReference type="ARBA" id="ARBA00004571"/>
    </source>
</evidence>
<keyword evidence="11" id="KW-0675">Receptor</keyword>
<dbReference type="InterPro" id="IPR013784">
    <property type="entry name" value="Carb-bd-like_fold"/>
</dbReference>
<dbReference type="InterPro" id="IPR057601">
    <property type="entry name" value="Oar-like_b-barrel"/>
</dbReference>
<name>A0ABT9SVD9_9GAMM</name>
<gene>
    <name evidence="11" type="ORF">J2T07_000462</name>
</gene>
<dbReference type="PANTHER" id="PTHR30069">
    <property type="entry name" value="TONB-DEPENDENT OUTER MEMBRANE RECEPTOR"/>
    <property type="match status" value="1"/>
</dbReference>
<dbReference type="InterPro" id="IPR037066">
    <property type="entry name" value="Plug_dom_sf"/>
</dbReference>
<feature type="domain" description="TonB-dependent transporter Oar-like beta-barrel" evidence="10">
    <location>
        <begin position="339"/>
        <end position="875"/>
    </location>
</feature>
<protein>
    <submittedName>
        <fullName evidence="11">Outer membrane receptor for ferrienterochelin and colicin</fullName>
    </submittedName>
</protein>
<feature type="domain" description="TonB-dependent receptor plug" evidence="9">
    <location>
        <begin position="136"/>
        <end position="237"/>
    </location>
</feature>
<evidence type="ECO:0000259" key="9">
    <source>
        <dbReference type="Pfam" id="PF07715"/>
    </source>
</evidence>
<dbReference type="InterPro" id="IPR012910">
    <property type="entry name" value="Plug_dom"/>
</dbReference>
<dbReference type="Gene3D" id="2.170.130.10">
    <property type="entry name" value="TonB-dependent receptor, plug domain"/>
    <property type="match status" value="1"/>
</dbReference>
<evidence type="ECO:0000256" key="7">
    <source>
        <dbReference type="PROSITE-ProRule" id="PRU01360"/>
    </source>
</evidence>
<proteinExistence type="inferred from homology"/>
<dbReference type="RefSeq" id="WP_306846955.1">
    <property type="nucleotide sequence ID" value="NZ_JAUSSK010000001.1"/>
</dbReference>
<evidence type="ECO:0000256" key="3">
    <source>
        <dbReference type="ARBA" id="ARBA00022452"/>
    </source>
</evidence>